<accession>A0A2T0ZB46</accession>
<feature type="domain" description="UspA" evidence="2">
    <location>
        <begin position="2"/>
        <end position="140"/>
    </location>
</feature>
<dbReference type="PANTHER" id="PTHR46268:SF6">
    <property type="entry name" value="UNIVERSAL STRESS PROTEIN UP12"/>
    <property type="match status" value="1"/>
</dbReference>
<dbReference type="Proteomes" id="UP000237752">
    <property type="component" value="Unassembled WGS sequence"/>
</dbReference>
<keyword evidence="4" id="KW-1185">Reference proteome</keyword>
<comment type="similarity">
    <text evidence="1">Belongs to the universal stress protein A family.</text>
</comment>
<evidence type="ECO:0000313" key="4">
    <source>
        <dbReference type="Proteomes" id="UP000237752"/>
    </source>
</evidence>
<dbReference type="InterPro" id="IPR006016">
    <property type="entry name" value="UspA"/>
</dbReference>
<dbReference type="RefSeq" id="WP_106350904.1">
    <property type="nucleotide sequence ID" value="NZ_PVUE01000025.1"/>
</dbReference>
<dbReference type="EMBL" id="PVUE01000025">
    <property type="protein sequence ID" value="PRZ33567.1"/>
    <property type="molecule type" value="Genomic_DNA"/>
</dbReference>
<comment type="caution">
    <text evidence="3">The sequence shown here is derived from an EMBL/GenBank/DDBJ whole genome shotgun (WGS) entry which is preliminary data.</text>
</comment>
<proteinExistence type="inferred from homology"/>
<sequence>MNIVVGYDEHPASGAALDFAAALAVRLDAELNIVHVLSIDDYPIDPDGLDWEACAEREVSAERESAREVLGAHGLTKWTYDVRRGSPVRLLVDACEKRDALMIIVGKPEQGLGAMLNHLVTGSISRGILHRAHRPVVVVPENGVDHGAAAGRALR</sequence>
<name>A0A2T0ZB46_9ACTN</name>
<dbReference type="SUPFAM" id="SSF52402">
    <property type="entry name" value="Adenine nucleotide alpha hydrolases-like"/>
    <property type="match status" value="1"/>
</dbReference>
<dbReference type="AlphaFoldDB" id="A0A2T0ZB46"/>
<dbReference type="InterPro" id="IPR014729">
    <property type="entry name" value="Rossmann-like_a/b/a_fold"/>
</dbReference>
<reference evidence="3 4" key="1">
    <citation type="submission" date="2018-03" db="EMBL/GenBank/DDBJ databases">
        <title>Genomic Encyclopedia of Archaeal and Bacterial Type Strains, Phase II (KMG-II): from individual species to whole genera.</title>
        <authorList>
            <person name="Goeker M."/>
        </authorList>
    </citation>
    <scope>NUCLEOTIDE SEQUENCE [LARGE SCALE GENOMIC DNA]</scope>
    <source>
        <strain evidence="3 4">DSM 100065</strain>
    </source>
</reference>
<protein>
    <submittedName>
        <fullName evidence="3">Nucleotide-binding universal stress UspA family protein</fullName>
    </submittedName>
</protein>
<dbReference type="OrthoDB" id="3174546at2"/>
<dbReference type="Pfam" id="PF00582">
    <property type="entry name" value="Usp"/>
    <property type="match status" value="1"/>
</dbReference>
<gene>
    <name evidence="3" type="ORF">CLV47_12523</name>
</gene>
<dbReference type="PANTHER" id="PTHR46268">
    <property type="entry name" value="STRESS RESPONSE PROTEIN NHAX"/>
    <property type="match status" value="1"/>
</dbReference>
<dbReference type="Gene3D" id="3.40.50.620">
    <property type="entry name" value="HUPs"/>
    <property type="match status" value="1"/>
</dbReference>
<evidence type="ECO:0000256" key="1">
    <source>
        <dbReference type="ARBA" id="ARBA00008791"/>
    </source>
</evidence>
<evidence type="ECO:0000259" key="2">
    <source>
        <dbReference type="Pfam" id="PF00582"/>
    </source>
</evidence>
<organism evidence="3 4">
    <name type="scientific">Antricoccus suffuscus</name>
    <dbReference type="NCBI Taxonomy" id="1629062"/>
    <lineage>
        <taxon>Bacteria</taxon>
        <taxon>Bacillati</taxon>
        <taxon>Actinomycetota</taxon>
        <taxon>Actinomycetes</taxon>
        <taxon>Geodermatophilales</taxon>
        <taxon>Antricoccaceae</taxon>
        <taxon>Antricoccus</taxon>
    </lineage>
</organism>
<evidence type="ECO:0000313" key="3">
    <source>
        <dbReference type="EMBL" id="PRZ33567.1"/>
    </source>
</evidence>